<dbReference type="RefSeq" id="WP_220103430.1">
    <property type="nucleotide sequence ID" value="NZ_JAHZSS010000006.1"/>
</dbReference>
<dbReference type="EMBL" id="JAHZSS010000006">
    <property type="protein sequence ID" value="MBW8190744.1"/>
    <property type="molecule type" value="Genomic_DNA"/>
</dbReference>
<proteinExistence type="predicted"/>
<gene>
    <name evidence="2" type="ORF">K0504_06835</name>
</gene>
<protein>
    <submittedName>
        <fullName evidence="2">Sulfotransferase</fullName>
    </submittedName>
</protein>
<evidence type="ECO:0000313" key="3">
    <source>
        <dbReference type="Proteomes" id="UP001166251"/>
    </source>
</evidence>
<evidence type="ECO:0000313" key="2">
    <source>
        <dbReference type="EMBL" id="MBW8190744.1"/>
    </source>
</evidence>
<comment type="caution">
    <text evidence="2">The sequence shown here is derived from an EMBL/GenBank/DDBJ whole genome shotgun (WGS) entry which is preliminary data.</text>
</comment>
<accession>A0ABS7EEH0</accession>
<evidence type="ECO:0000256" key="1">
    <source>
        <dbReference type="SAM" id="MobiDB-lite"/>
    </source>
</evidence>
<reference evidence="2" key="1">
    <citation type="submission" date="2021-07" db="EMBL/GenBank/DDBJ databases">
        <title>Neiella marina sp. nov., isolated from the intestinal content of sea cucumber Apostichopus japonicus.</title>
        <authorList>
            <person name="Bai X."/>
        </authorList>
    </citation>
    <scope>NUCLEOTIDE SEQUENCE</scope>
    <source>
        <strain evidence="2">126</strain>
    </source>
</reference>
<dbReference type="SUPFAM" id="SSF52540">
    <property type="entry name" value="P-loop containing nucleoside triphosphate hydrolases"/>
    <property type="match status" value="1"/>
</dbReference>
<dbReference type="InterPro" id="IPR027417">
    <property type="entry name" value="P-loop_NTPase"/>
</dbReference>
<feature type="region of interest" description="Disordered" evidence="1">
    <location>
        <begin position="319"/>
        <end position="343"/>
    </location>
</feature>
<keyword evidence="3" id="KW-1185">Reference proteome</keyword>
<dbReference type="Pfam" id="PF13469">
    <property type="entry name" value="Sulfotransfer_3"/>
    <property type="match status" value="1"/>
</dbReference>
<dbReference type="Gene3D" id="3.40.50.300">
    <property type="entry name" value="P-loop containing nucleotide triphosphate hydrolases"/>
    <property type="match status" value="1"/>
</dbReference>
<sequence>MFHFLMVGCQNEQISCRLEGPLAGYVENIGNLVLAGNINCQGDFHGEIEARGLSAGTSIVLPLSQTRDGVINVDLAPLELFSNRTTVTIKFIPKLGKPILIGAVAFTPIHAIPEVVFIVGSPRSGTTAVGNAMQAGYDVSSHGESHLAELYDKLVTQSREFVTKKAAARNPGTLANAVSDVELESILLDSLRHLHKLYYGERVIIDKTPGGPMLNALPMLFKAYPQAKVIFCKRRGIENVASRLVKFPKVPFEQHCRQWRNSFHQWNAAKTTITEFLSSKEWFVEVDQYLLQEKPDIQVEDIKRSLGLSDEQSMKTLGYLKQHSPQRTSKRKGSKSISEQGWSEEQQTTFTSICSKEMKRQGYSLDSSYFI</sequence>
<organism evidence="2 3">
    <name type="scientific">Neiella holothuriorum</name>
    <dbReference type="NCBI Taxonomy" id="2870530"/>
    <lineage>
        <taxon>Bacteria</taxon>
        <taxon>Pseudomonadati</taxon>
        <taxon>Pseudomonadota</taxon>
        <taxon>Gammaproteobacteria</taxon>
        <taxon>Alteromonadales</taxon>
        <taxon>Echinimonadaceae</taxon>
        <taxon>Neiella</taxon>
    </lineage>
</organism>
<name>A0ABS7EEH0_9GAMM</name>
<dbReference type="Proteomes" id="UP001166251">
    <property type="component" value="Unassembled WGS sequence"/>
</dbReference>